<keyword evidence="1" id="KW-0812">Transmembrane</keyword>
<keyword evidence="1" id="KW-0472">Membrane</keyword>
<evidence type="ECO:0000256" key="1">
    <source>
        <dbReference type="SAM" id="Phobius"/>
    </source>
</evidence>
<protein>
    <submittedName>
        <fullName evidence="2">Uncharacterized protein</fullName>
    </submittedName>
</protein>
<feature type="transmembrane region" description="Helical" evidence="1">
    <location>
        <begin position="20"/>
        <end position="42"/>
    </location>
</feature>
<dbReference type="Proteomes" id="UP000680304">
    <property type="component" value="Unassembled WGS sequence"/>
</dbReference>
<gene>
    <name evidence="2" type="ORF">PACILC2_28870</name>
</gene>
<comment type="caution">
    <text evidence="2">The sequence shown here is derived from an EMBL/GenBank/DDBJ whole genome shotgun (WGS) entry which is preliminary data.</text>
</comment>
<name>A0ABQ4N7Z8_9BACL</name>
<sequence length="53" mass="6257">MFSIPAWLVDLFVDVHRVSVVLMYILTVLSWALIGYIADVLINRERHRRRSES</sequence>
<dbReference type="RefSeq" id="WP_244863477.1">
    <property type="nucleotide sequence ID" value="NZ_BOVJ01000089.1"/>
</dbReference>
<proteinExistence type="predicted"/>
<reference evidence="2 3" key="1">
    <citation type="submission" date="2021-04" db="EMBL/GenBank/DDBJ databases">
        <title>Draft genome sequence of Paenibacillus cisolokensis, LC2-13A.</title>
        <authorList>
            <person name="Uke A."/>
            <person name="Chhe C."/>
            <person name="Baramee S."/>
            <person name="Kosugi A."/>
        </authorList>
    </citation>
    <scope>NUCLEOTIDE SEQUENCE [LARGE SCALE GENOMIC DNA]</scope>
    <source>
        <strain evidence="2 3">LC2-13A</strain>
    </source>
</reference>
<keyword evidence="1" id="KW-1133">Transmembrane helix</keyword>
<accession>A0ABQ4N7Z8</accession>
<organism evidence="2 3">
    <name type="scientific">Paenibacillus cisolokensis</name>
    <dbReference type="NCBI Taxonomy" id="1658519"/>
    <lineage>
        <taxon>Bacteria</taxon>
        <taxon>Bacillati</taxon>
        <taxon>Bacillota</taxon>
        <taxon>Bacilli</taxon>
        <taxon>Bacillales</taxon>
        <taxon>Paenibacillaceae</taxon>
        <taxon>Paenibacillus</taxon>
    </lineage>
</organism>
<evidence type="ECO:0000313" key="3">
    <source>
        <dbReference type="Proteomes" id="UP000680304"/>
    </source>
</evidence>
<keyword evidence="3" id="KW-1185">Reference proteome</keyword>
<evidence type="ECO:0000313" key="2">
    <source>
        <dbReference type="EMBL" id="GIQ64319.1"/>
    </source>
</evidence>
<dbReference type="EMBL" id="BOVJ01000089">
    <property type="protein sequence ID" value="GIQ64319.1"/>
    <property type="molecule type" value="Genomic_DNA"/>
</dbReference>